<organism evidence="1 2">
    <name type="scientific">Exiguobacterium indicum</name>
    <dbReference type="NCBI Taxonomy" id="296995"/>
    <lineage>
        <taxon>Bacteria</taxon>
        <taxon>Bacillati</taxon>
        <taxon>Bacillota</taxon>
        <taxon>Bacilli</taxon>
        <taxon>Bacillales</taxon>
        <taxon>Bacillales Family XII. Incertae Sedis</taxon>
        <taxon>Exiguobacterium</taxon>
    </lineage>
</organism>
<evidence type="ECO:0000313" key="2">
    <source>
        <dbReference type="Proteomes" id="UP000053797"/>
    </source>
</evidence>
<dbReference type="RefSeq" id="WP_058265517.1">
    <property type="nucleotide sequence ID" value="NZ_FMYN01000003.1"/>
</dbReference>
<accession>A0A0V8GEW8</accession>
<comment type="caution">
    <text evidence="1">The sequence shown here is derived from an EMBL/GenBank/DDBJ whole genome shotgun (WGS) entry which is preliminary data.</text>
</comment>
<sequence>METVKQIYYRESGRGIGQTFWWDRASQTVRAEDEENRLTSPGERILTQDDLAFMDAWMRKYDLVAWRTYPESVHEMLDGTDWTLEVTTNNQTVCISKSNVYPPGWRNIRDALYRFFTSQASQEGQR</sequence>
<evidence type="ECO:0000313" key="1">
    <source>
        <dbReference type="EMBL" id="KSU48823.1"/>
    </source>
</evidence>
<proteinExistence type="predicted"/>
<gene>
    <name evidence="1" type="ORF">AS033_10870</name>
</gene>
<reference evidence="1 2" key="1">
    <citation type="journal article" date="2015" name="Int. J. Syst. Evol. Microbiol.">
        <title>Exiguobacterium enclense sp. nov., isolated from sediment.</title>
        <authorList>
            <person name="Dastager S.G."/>
            <person name="Mawlankar R."/>
            <person name="Sonalkar V.V."/>
            <person name="Thorat M.N."/>
            <person name="Mual P."/>
            <person name="Verma A."/>
            <person name="Krishnamurthi S."/>
            <person name="Tang S.K."/>
            <person name="Li W.J."/>
        </authorList>
    </citation>
    <scope>NUCLEOTIDE SEQUENCE [LARGE SCALE GENOMIC DNA]</scope>
    <source>
        <strain evidence="1 2">NIO-1109</strain>
    </source>
</reference>
<protein>
    <submittedName>
        <fullName evidence="1">Uncharacterized protein</fullName>
    </submittedName>
</protein>
<name>A0A0V8GEW8_9BACL</name>
<dbReference type="EMBL" id="LNQL01000003">
    <property type="protein sequence ID" value="KSU48823.1"/>
    <property type="molecule type" value="Genomic_DNA"/>
</dbReference>
<dbReference type="Proteomes" id="UP000053797">
    <property type="component" value="Unassembled WGS sequence"/>
</dbReference>
<dbReference type="AlphaFoldDB" id="A0A0V8GEW8"/>